<dbReference type="PANTHER" id="PTHR42695">
    <property type="entry name" value="GLUTAMINE AMIDOTRANSFERASE YLR126C-RELATED"/>
    <property type="match status" value="1"/>
</dbReference>
<comment type="caution">
    <text evidence="2">The sequence shown here is derived from an EMBL/GenBank/DDBJ whole genome shotgun (WGS) entry which is preliminary data.</text>
</comment>
<dbReference type="GO" id="GO:0016740">
    <property type="term" value="F:transferase activity"/>
    <property type="evidence" value="ECO:0007669"/>
    <property type="project" value="UniProtKB-KW"/>
</dbReference>
<keyword evidence="2" id="KW-0315">Glutamine amidotransferase</keyword>
<gene>
    <name evidence="2" type="ORF">BKA15_000127</name>
</gene>
<dbReference type="AlphaFoldDB" id="A0A7Y9I253"/>
<keyword evidence="3" id="KW-1185">Reference proteome</keyword>
<feature type="domain" description="Glutamine amidotransferase" evidence="1">
    <location>
        <begin position="31"/>
        <end position="188"/>
    </location>
</feature>
<name>A0A7Y9I253_9ACTN</name>
<proteinExistence type="predicted"/>
<dbReference type="GO" id="GO:0005829">
    <property type="term" value="C:cytosol"/>
    <property type="evidence" value="ECO:0007669"/>
    <property type="project" value="TreeGrafter"/>
</dbReference>
<evidence type="ECO:0000259" key="1">
    <source>
        <dbReference type="Pfam" id="PF00117"/>
    </source>
</evidence>
<dbReference type="PANTHER" id="PTHR42695:SF5">
    <property type="entry name" value="GLUTAMINE AMIDOTRANSFERASE YLR126C-RELATED"/>
    <property type="match status" value="1"/>
</dbReference>
<dbReference type="RefSeq" id="WP_179747675.1">
    <property type="nucleotide sequence ID" value="NZ_JACCBU010000001.1"/>
</dbReference>
<keyword evidence="2" id="KW-0808">Transferase</keyword>
<dbReference type="InterPro" id="IPR017926">
    <property type="entry name" value="GATASE"/>
</dbReference>
<dbReference type="PROSITE" id="PS51273">
    <property type="entry name" value="GATASE_TYPE_1"/>
    <property type="match status" value="1"/>
</dbReference>
<evidence type="ECO:0000313" key="2">
    <source>
        <dbReference type="EMBL" id="NYE68798.1"/>
    </source>
</evidence>
<dbReference type="EMBL" id="JACCBU010000001">
    <property type="protein sequence ID" value="NYE68798.1"/>
    <property type="molecule type" value="Genomic_DNA"/>
</dbReference>
<sequence>MGEPARPRVLVVQNARHGGLGRFSDWWQEAGLALDVVHAYDGEPIPDLDDHDALVLLGGGLMPDDDAKGPWLARERDVATKALQSGIPQLGICLGGQLLAYVAGGSVHAEHGQPEAGSTVLTRRPEADQDALFGELAPTFRAIEHHVDQITELPPEAVWLASSDRCPYQGFRVGEHSWGVQFHPEVDLDRIRAWNPDNLIAQGFEPEQVINEAAEWEPTSVAVWRGFADRFAGVVRS</sequence>
<dbReference type="CDD" id="cd01741">
    <property type="entry name" value="GATase1_1"/>
    <property type="match status" value="1"/>
</dbReference>
<evidence type="ECO:0000313" key="3">
    <source>
        <dbReference type="Proteomes" id="UP000569914"/>
    </source>
</evidence>
<dbReference type="Gene3D" id="3.40.50.880">
    <property type="match status" value="1"/>
</dbReference>
<reference evidence="2 3" key="1">
    <citation type="submission" date="2020-07" db="EMBL/GenBank/DDBJ databases">
        <title>Sequencing the genomes of 1000 actinobacteria strains.</title>
        <authorList>
            <person name="Klenk H.-P."/>
        </authorList>
    </citation>
    <scope>NUCLEOTIDE SEQUENCE [LARGE SCALE GENOMIC DNA]</scope>
    <source>
        <strain evidence="2 3">DSM 22083</strain>
    </source>
</reference>
<organism evidence="2 3">
    <name type="scientific">Microlunatus parietis</name>
    <dbReference type="NCBI Taxonomy" id="682979"/>
    <lineage>
        <taxon>Bacteria</taxon>
        <taxon>Bacillati</taxon>
        <taxon>Actinomycetota</taxon>
        <taxon>Actinomycetes</taxon>
        <taxon>Propionibacteriales</taxon>
        <taxon>Propionibacteriaceae</taxon>
        <taxon>Microlunatus</taxon>
    </lineage>
</organism>
<protein>
    <submittedName>
        <fullName evidence="2">GMP synthase-like glutamine amidotransferase</fullName>
    </submittedName>
</protein>
<dbReference type="Proteomes" id="UP000569914">
    <property type="component" value="Unassembled WGS sequence"/>
</dbReference>
<dbReference type="InterPro" id="IPR029062">
    <property type="entry name" value="Class_I_gatase-like"/>
</dbReference>
<dbReference type="SUPFAM" id="SSF52317">
    <property type="entry name" value="Class I glutamine amidotransferase-like"/>
    <property type="match status" value="1"/>
</dbReference>
<accession>A0A7Y9I253</accession>
<dbReference type="InterPro" id="IPR044992">
    <property type="entry name" value="ChyE-like"/>
</dbReference>
<dbReference type="Pfam" id="PF00117">
    <property type="entry name" value="GATase"/>
    <property type="match status" value="1"/>
</dbReference>